<reference evidence="3 4" key="1">
    <citation type="submission" date="2021-05" db="EMBL/GenBank/DDBJ databases">
        <title>Fusibacter ferrireducens sp. nov., an anaerobic, sulfur- and Fe-reducing bacterium isolated from the mangrove sediment.</title>
        <authorList>
            <person name="Qiu D."/>
        </authorList>
    </citation>
    <scope>NUCLEOTIDE SEQUENCE [LARGE SCALE GENOMIC DNA]</scope>
    <source>
        <strain evidence="3 4">DSM 12116</strain>
    </source>
</reference>
<name>A0ABS5PQ23_9FIRM</name>
<protein>
    <submittedName>
        <fullName evidence="3">SDR family oxidoreductase</fullName>
    </submittedName>
</protein>
<dbReference type="EMBL" id="JAHBCL010000018">
    <property type="protein sequence ID" value="MBS7527274.1"/>
    <property type="molecule type" value="Genomic_DNA"/>
</dbReference>
<evidence type="ECO:0000256" key="2">
    <source>
        <dbReference type="ARBA" id="ARBA00023002"/>
    </source>
</evidence>
<dbReference type="PRINTS" id="PR00080">
    <property type="entry name" value="SDRFAMILY"/>
</dbReference>
<dbReference type="Proteomes" id="UP000746471">
    <property type="component" value="Unassembled WGS sequence"/>
</dbReference>
<dbReference type="InterPro" id="IPR002347">
    <property type="entry name" value="SDR_fam"/>
</dbReference>
<gene>
    <name evidence="3" type="ORF">KHM83_11335</name>
</gene>
<dbReference type="InterPro" id="IPR036291">
    <property type="entry name" value="NAD(P)-bd_dom_sf"/>
</dbReference>
<dbReference type="PROSITE" id="PS00061">
    <property type="entry name" value="ADH_SHORT"/>
    <property type="match status" value="1"/>
</dbReference>
<dbReference type="PANTHER" id="PTHR42760:SF115">
    <property type="entry name" value="3-OXOACYL-[ACYL-CARRIER-PROTEIN] REDUCTASE FABG"/>
    <property type="match status" value="1"/>
</dbReference>
<dbReference type="Pfam" id="PF13561">
    <property type="entry name" value="adh_short_C2"/>
    <property type="match status" value="1"/>
</dbReference>
<dbReference type="PANTHER" id="PTHR42760">
    <property type="entry name" value="SHORT-CHAIN DEHYDROGENASES/REDUCTASES FAMILY MEMBER"/>
    <property type="match status" value="1"/>
</dbReference>
<keyword evidence="2" id="KW-0560">Oxidoreductase</keyword>
<evidence type="ECO:0000256" key="1">
    <source>
        <dbReference type="ARBA" id="ARBA00006484"/>
    </source>
</evidence>
<keyword evidence="4" id="KW-1185">Reference proteome</keyword>
<comment type="caution">
    <text evidence="3">The sequence shown here is derived from an EMBL/GenBank/DDBJ whole genome shotgun (WGS) entry which is preliminary data.</text>
</comment>
<dbReference type="PRINTS" id="PR00081">
    <property type="entry name" value="GDHRDH"/>
</dbReference>
<proteinExistence type="inferred from homology"/>
<accession>A0ABS5PQ23</accession>
<dbReference type="Gene3D" id="3.40.50.720">
    <property type="entry name" value="NAD(P)-binding Rossmann-like Domain"/>
    <property type="match status" value="1"/>
</dbReference>
<dbReference type="CDD" id="cd05233">
    <property type="entry name" value="SDR_c"/>
    <property type="match status" value="1"/>
</dbReference>
<sequence length="264" mass="28281">MKQIIPYGNADKLFDLHGRTCFIVGAGGIGATIAKAFAQKGAEVIIADINAHEAMQICANIQAEGGNAHTYTIDVTLKENVVKVVETVLQQFGKIDVLVNAVGVSATDSAVDFNEKAIDRILDINLKGSVFLNQSIGKVMIAQRYGKIINIGSIGGVLNHTTCTMPYSISKAAVHQLTRSFAGELSEYGINVNAIAPSWVHTPMMENRETAIYEGIRKGVPFGRMMAPHELIGAAVFLATDASNFVTGITLYVDGGYLSCKPLY</sequence>
<evidence type="ECO:0000313" key="4">
    <source>
        <dbReference type="Proteomes" id="UP000746471"/>
    </source>
</evidence>
<dbReference type="InterPro" id="IPR020904">
    <property type="entry name" value="Sc_DH/Rdtase_CS"/>
</dbReference>
<dbReference type="SUPFAM" id="SSF51735">
    <property type="entry name" value="NAD(P)-binding Rossmann-fold domains"/>
    <property type="match status" value="1"/>
</dbReference>
<organism evidence="3 4">
    <name type="scientific">Fusibacter paucivorans</name>
    <dbReference type="NCBI Taxonomy" id="76009"/>
    <lineage>
        <taxon>Bacteria</taxon>
        <taxon>Bacillati</taxon>
        <taxon>Bacillota</taxon>
        <taxon>Clostridia</taxon>
        <taxon>Eubacteriales</taxon>
        <taxon>Eubacteriales Family XII. Incertae Sedis</taxon>
        <taxon>Fusibacter</taxon>
    </lineage>
</organism>
<dbReference type="RefSeq" id="WP_213237133.1">
    <property type="nucleotide sequence ID" value="NZ_JAHBCL010000018.1"/>
</dbReference>
<evidence type="ECO:0000313" key="3">
    <source>
        <dbReference type="EMBL" id="MBS7527274.1"/>
    </source>
</evidence>
<comment type="similarity">
    <text evidence="1">Belongs to the short-chain dehydrogenases/reductases (SDR) family.</text>
</comment>